<dbReference type="EMBL" id="MSFK01000004">
    <property type="protein sequence ID" value="PWY94749.1"/>
    <property type="molecule type" value="Genomic_DNA"/>
</dbReference>
<reference evidence="3 4" key="1">
    <citation type="submission" date="2016-12" db="EMBL/GenBank/DDBJ databases">
        <title>The genomes of Aspergillus section Nigri reveals drivers in fungal speciation.</title>
        <authorList>
            <consortium name="DOE Joint Genome Institute"/>
            <person name="Vesth T.C."/>
            <person name="Nybo J."/>
            <person name="Theobald S."/>
            <person name="Brandl J."/>
            <person name="Frisvad J.C."/>
            <person name="Nielsen K.F."/>
            <person name="Lyhne E.K."/>
            <person name="Kogle M.E."/>
            <person name="Kuo A."/>
            <person name="Riley R."/>
            <person name="Clum A."/>
            <person name="Nolan M."/>
            <person name="Lipzen A."/>
            <person name="Salamov A."/>
            <person name="Henrissat B."/>
            <person name="Wiebenga A."/>
            <person name="De Vries R.P."/>
            <person name="Grigoriev I.V."/>
            <person name="Mortensen U.H."/>
            <person name="Andersen M.R."/>
            <person name="Baker S.E."/>
        </authorList>
    </citation>
    <scope>NUCLEOTIDE SEQUENCE [LARGE SCALE GENOMIC DNA]</scope>
    <source>
        <strain evidence="3 4">CBS 115572</strain>
    </source>
</reference>
<dbReference type="Proteomes" id="UP000246702">
    <property type="component" value="Unassembled WGS sequence"/>
</dbReference>
<feature type="compositionally biased region" description="Polar residues" evidence="1">
    <location>
        <begin position="24"/>
        <end position="51"/>
    </location>
</feature>
<proteinExistence type="predicted"/>
<feature type="region of interest" description="Disordered" evidence="1">
    <location>
        <begin position="1"/>
        <end position="51"/>
    </location>
</feature>
<dbReference type="GeneID" id="37108789"/>
<dbReference type="RefSeq" id="XP_025471510.1">
    <property type="nucleotide sequence ID" value="XM_025606646.1"/>
</dbReference>
<evidence type="ECO:0000313" key="3">
    <source>
        <dbReference type="EMBL" id="PWY94749.1"/>
    </source>
</evidence>
<sequence>MGSDLERGGGGTSFMGDDVGVHTVTDSPTILTQKTQPSGNQQRPLSFRHTQQYSLPVRPTRNLLPYEKPHLAASICSFRGPGHTRSLLLRPTPDVPSHNPFPIISASPSLSSLWLPHPPFPFHFLFLFLFLLLIFFLFSLPPCIPAHASFSCFVRACRGDWPENFRTTIQSSACCVKEFSRIFFMVLNPLG</sequence>
<keyword evidence="4" id="KW-1185">Reference proteome</keyword>
<keyword evidence="2" id="KW-1133">Transmembrane helix</keyword>
<name>A0A317X893_9EURO</name>
<accession>A0A317X893</accession>
<dbReference type="AlphaFoldDB" id="A0A317X893"/>
<keyword evidence="2" id="KW-0812">Transmembrane</keyword>
<keyword evidence="2" id="KW-0472">Membrane</keyword>
<evidence type="ECO:0000313" key="4">
    <source>
        <dbReference type="Proteomes" id="UP000246702"/>
    </source>
</evidence>
<protein>
    <submittedName>
        <fullName evidence="3">Uncharacterized protein</fullName>
    </submittedName>
</protein>
<evidence type="ECO:0000256" key="1">
    <source>
        <dbReference type="SAM" id="MobiDB-lite"/>
    </source>
</evidence>
<comment type="caution">
    <text evidence="3">The sequence shown here is derived from an EMBL/GenBank/DDBJ whole genome shotgun (WGS) entry which is preliminary data.</text>
</comment>
<evidence type="ECO:0000256" key="2">
    <source>
        <dbReference type="SAM" id="Phobius"/>
    </source>
</evidence>
<organism evidence="3 4">
    <name type="scientific">Aspergillus sclerotioniger CBS 115572</name>
    <dbReference type="NCBI Taxonomy" id="1450535"/>
    <lineage>
        <taxon>Eukaryota</taxon>
        <taxon>Fungi</taxon>
        <taxon>Dikarya</taxon>
        <taxon>Ascomycota</taxon>
        <taxon>Pezizomycotina</taxon>
        <taxon>Eurotiomycetes</taxon>
        <taxon>Eurotiomycetidae</taxon>
        <taxon>Eurotiales</taxon>
        <taxon>Aspergillaceae</taxon>
        <taxon>Aspergillus</taxon>
        <taxon>Aspergillus subgen. Circumdati</taxon>
    </lineage>
</organism>
<feature type="transmembrane region" description="Helical" evidence="2">
    <location>
        <begin position="120"/>
        <end position="140"/>
    </location>
</feature>
<gene>
    <name evidence="3" type="ORF">BO94DRAFT_283347</name>
</gene>